<gene>
    <name evidence="6" type="primary">lpxA</name>
    <name evidence="8" type="ORF">ZBT109_0744</name>
</gene>
<evidence type="ECO:0000256" key="2">
    <source>
        <dbReference type="ARBA" id="ARBA00022556"/>
    </source>
</evidence>
<dbReference type="OrthoDB" id="9807278at2"/>
<evidence type="ECO:0000313" key="8">
    <source>
        <dbReference type="EMBL" id="BBG29520.1"/>
    </source>
</evidence>
<dbReference type="GO" id="GO:0009245">
    <property type="term" value="P:lipid A biosynthetic process"/>
    <property type="evidence" value="ECO:0007669"/>
    <property type="project" value="UniProtKB-UniRule"/>
</dbReference>
<dbReference type="EC" id="2.3.1.129" evidence="6"/>
<evidence type="ECO:0000313" key="9">
    <source>
        <dbReference type="Proteomes" id="UP000267342"/>
    </source>
</evidence>
<dbReference type="AlphaFoldDB" id="A0A348HD18"/>
<evidence type="ECO:0000256" key="6">
    <source>
        <dbReference type="HAMAP-Rule" id="MF_00387"/>
    </source>
</evidence>
<dbReference type="GO" id="GO:0016020">
    <property type="term" value="C:membrane"/>
    <property type="evidence" value="ECO:0007669"/>
    <property type="project" value="GOC"/>
</dbReference>
<comment type="similarity">
    <text evidence="6">Belongs to the transferase hexapeptide repeat family. LpxA subfamily.</text>
</comment>
<dbReference type="NCBIfam" id="NF003657">
    <property type="entry name" value="PRK05289.1"/>
    <property type="match status" value="1"/>
</dbReference>
<keyword evidence="3 6" id="KW-0808">Transferase</keyword>
<dbReference type="HAMAP" id="MF_00387">
    <property type="entry name" value="LpxA"/>
    <property type="match status" value="1"/>
</dbReference>
<dbReference type="SUPFAM" id="SSF51161">
    <property type="entry name" value="Trimeric LpxA-like enzymes"/>
    <property type="match status" value="1"/>
</dbReference>
<evidence type="ECO:0000256" key="4">
    <source>
        <dbReference type="ARBA" id="ARBA00023098"/>
    </source>
</evidence>
<keyword evidence="5 6" id="KW-0012">Acyltransferase</keyword>
<dbReference type="Gene3D" id="1.20.1180.10">
    <property type="entry name" value="Udp N-acetylglucosamine O-acyltransferase, C-terminal domain"/>
    <property type="match status" value="1"/>
</dbReference>
<evidence type="ECO:0000256" key="3">
    <source>
        <dbReference type="ARBA" id="ARBA00022679"/>
    </source>
</evidence>
<dbReference type="CDD" id="cd03351">
    <property type="entry name" value="LbH_UDP-GlcNAc_AT"/>
    <property type="match status" value="1"/>
</dbReference>
<dbReference type="Proteomes" id="UP000267342">
    <property type="component" value="Chromosome"/>
</dbReference>
<dbReference type="InterPro" id="IPR029098">
    <property type="entry name" value="Acetyltransf_C"/>
</dbReference>
<dbReference type="PANTHER" id="PTHR43480:SF1">
    <property type="entry name" value="ACYL-[ACYL-CARRIER-PROTEIN]--UDP-N-ACETYLGLUCOSAMINE O-ACYLTRANSFERASE, MITOCHONDRIAL-RELATED"/>
    <property type="match status" value="1"/>
</dbReference>
<keyword evidence="2 6" id="KW-0441">Lipid A biosynthesis</keyword>
<dbReference type="PANTHER" id="PTHR43480">
    <property type="entry name" value="ACYL-[ACYL-CARRIER-PROTEIN]--UDP-N-ACETYLGLUCOSAMINE O-ACYLTRANSFERASE"/>
    <property type="match status" value="1"/>
</dbReference>
<name>A0A348HD18_9GAMM</name>
<keyword evidence="9" id="KW-1185">Reference proteome</keyword>
<proteinExistence type="inferred from homology"/>
<dbReference type="STRING" id="1123510.GCA_000620025_02196"/>
<accession>A0A348HD18</accession>
<keyword evidence="4 6" id="KW-0443">Lipid metabolism</keyword>
<evidence type="ECO:0000256" key="1">
    <source>
        <dbReference type="ARBA" id="ARBA00022516"/>
    </source>
</evidence>
<comment type="subunit">
    <text evidence="6">Homotrimer.</text>
</comment>
<dbReference type="EMBL" id="AP018933">
    <property type="protein sequence ID" value="BBG29520.1"/>
    <property type="molecule type" value="Genomic_DNA"/>
</dbReference>
<dbReference type="UniPathway" id="UPA00359">
    <property type="reaction ID" value="UER00477"/>
</dbReference>
<dbReference type="GO" id="GO:0008780">
    <property type="term" value="F:acyl-[acyl-carrier-protein]-UDP-N-acetylglucosamine O-acyltransferase activity"/>
    <property type="evidence" value="ECO:0007669"/>
    <property type="project" value="UniProtKB-UniRule"/>
</dbReference>
<dbReference type="NCBIfam" id="TIGR01852">
    <property type="entry name" value="lipid_A_lpxA"/>
    <property type="match status" value="1"/>
</dbReference>
<dbReference type="Pfam" id="PF13720">
    <property type="entry name" value="Acetyltransf_11"/>
    <property type="match status" value="1"/>
</dbReference>
<dbReference type="GO" id="GO:0005737">
    <property type="term" value="C:cytoplasm"/>
    <property type="evidence" value="ECO:0007669"/>
    <property type="project" value="UniProtKB-SubCell"/>
</dbReference>
<dbReference type="InterPro" id="IPR011004">
    <property type="entry name" value="Trimer_LpxA-like_sf"/>
</dbReference>
<dbReference type="InterPro" id="IPR010137">
    <property type="entry name" value="Lipid_A_LpxA"/>
</dbReference>
<dbReference type="InterPro" id="IPR037157">
    <property type="entry name" value="Acetyltransf_C_sf"/>
</dbReference>
<comment type="catalytic activity">
    <reaction evidence="6">
        <text>a (3R)-hydroxyacyl-[ACP] + UDP-N-acetyl-alpha-D-glucosamine = a UDP-3-O-[(3R)-3-hydroxyacyl]-N-acetyl-alpha-D-glucosamine + holo-[ACP]</text>
        <dbReference type="Rhea" id="RHEA:67812"/>
        <dbReference type="Rhea" id="RHEA-COMP:9685"/>
        <dbReference type="Rhea" id="RHEA-COMP:9945"/>
        <dbReference type="ChEBI" id="CHEBI:57705"/>
        <dbReference type="ChEBI" id="CHEBI:64479"/>
        <dbReference type="ChEBI" id="CHEBI:78827"/>
        <dbReference type="ChEBI" id="CHEBI:173225"/>
        <dbReference type="EC" id="2.3.1.129"/>
    </reaction>
</comment>
<evidence type="ECO:0000256" key="5">
    <source>
        <dbReference type="ARBA" id="ARBA00023315"/>
    </source>
</evidence>
<dbReference type="RefSeq" id="WP_027705272.1">
    <property type="nucleotide sequence ID" value="NZ_AP018933.1"/>
</dbReference>
<dbReference type="PIRSF" id="PIRSF000456">
    <property type="entry name" value="UDP-GlcNAc_acltr"/>
    <property type="match status" value="1"/>
</dbReference>
<organism evidence="8 9">
    <name type="scientific">Zymobacter palmae</name>
    <dbReference type="NCBI Taxonomy" id="33074"/>
    <lineage>
        <taxon>Bacteria</taxon>
        <taxon>Pseudomonadati</taxon>
        <taxon>Pseudomonadota</taxon>
        <taxon>Gammaproteobacteria</taxon>
        <taxon>Oceanospirillales</taxon>
        <taxon>Halomonadaceae</taxon>
        <taxon>Zymobacter group</taxon>
        <taxon>Zymobacter</taxon>
    </lineage>
</organism>
<protein>
    <recommendedName>
        <fullName evidence="6">Acyl-[acyl-carrier-protein]--UDP-N-acetylglucosamine O-acyltransferase</fullName>
        <shortName evidence="6">UDP-N-acetylglucosamine acyltransferase</shortName>
        <ecNumber evidence="6">2.3.1.129</ecNumber>
    </recommendedName>
</protein>
<dbReference type="Gene3D" id="2.160.10.10">
    <property type="entry name" value="Hexapeptide repeat proteins"/>
    <property type="match status" value="1"/>
</dbReference>
<dbReference type="KEGG" id="zpl:ZBT109_0744"/>
<sequence>MIHPTAIIDPEARVADDVEIGPYSVIGPDVVIGPGCVIAPHVVIKGSTIIGARNRIFQFATIGEDCQDLKYHGEKTYLEIGDENTFREGVTVHRGTVQDQALTRIGSHNLFMAYSHVAHDCVIGDHCIMANQATLGGHVTIGDHAILGGLAAVHQFCHVGAHAMCGGGSIITKDIASFVMVNGNPAHTHGINAEGLRRRGFSAEAISALKDAYKRVFRGKQTLSEAIAELQKEETLPEVDMFIDSLVSSTRGLTR</sequence>
<dbReference type="InterPro" id="IPR001451">
    <property type="entry name" value="Hexapep"/>
</dbReference>
<comment type="subcellular location">
    <subcellularLocation>
        <location evidence="6">Cytoplasm</location>
    </subcellularLocation>
</comment>
<keyword evidence="1 6" id="KW-0444">Lipid biosynthesis</keyword>
<comment type="function">
    <text evidence="6">Involved in the biosynthesis of lipid A, a phosphorylated glycolipid that anchors the lipopolysaccharide to the outer membrane of the cell.</text>
</comment>
<dbReference type="Pfam" id="PF00132">
    <property type="entry name" value="Hexapep"/>
    <property type="match status" value="2"/>
</dbReference>
<keyword evidence="6" id="KW-0677">Repeat</keyword>
<evidence type="ECO:0000259" key="7">
    <source>
        <dbReference type="Pfam" id="PF13720"/>
    </source>
</evidence>
<comment type="pathway">
    <text evidence="6">Glycolipid biosynthesis; lipid IV(A) biosynthesis; lipid IV(A) from (3R)-3-hydroxytetradecanoyl-[acyl-carrier-protein] and UDP-N-acetyl-alpha-D-glucosamine: step 1/6.</text>
</comment>
<feature type="domain" description="UDP N-acetylglucosamine O-acyltransferase C-terminal" evidence="7">
    <location>
        <begin position="174"/>
        <end position="253"/>
    </location>
</feature>
<keyword evidence="6" id="KW-0963">Cytoplasm</keyword>
<reference evidence="8 9" key="1">
    <citation type="submission" date="2018-09" db="EMBL/GenBank/DDBJ databases">
        <title>Zymobacter palmae IAM14233 (=T109) whole genome analysis.</title>
        <authorList>
            <person name="Yanase H."/>
        </authorList>
    </citation>
    <scope>NUCLEOTIDE SEQUENCE [LARGE SCALE GENOMIC DNA]</scope>
    <source>
        <strain evidence="8 9">IAM14233</strain>
    </source>
</reference>